<evidence type="ECO:0000313" key="2">
    <source>
        <dbReference type="RefSeq" id="XP_045148856.1"/>
    </source>
</evidence>
<accession>A0AC55DAU9</accession>
<sequence>MPLVSHPDHRPRTSEPMETTKEGRAGAPECPHGVPKPPARQPQARWPRSFKAASGGLRSACPACSTVYFLLFVFSLSTVFHCHLRLASVPAPWAHPAPVLLVQEHVSQEGAWTINSRGRLGNHMGQYATLYALAKLNGQAAFIPAQMHSVLAPIFQISLPALHRAVASSIAWEDYPLQDWMEERYRHISGRYVRLTGYPCSWTFYHHLRADILREFTLHEHLRRRAQRFLGRLAARRPRPATFIGVHVRRGDYVRVMPRVWKGVLADRGYLQRALDWFRARHHAPVFVVTSDDMAWCHGNIDSSQGDVVFAGTGLQGSPARDLALLTQCNHTVITIGTFGFWAAYLAGGDTIYLANFTLPGSPFELVFKPKAAFLPEWVGMAADLGQALEKGP</sequence>
<name>A0AC55DAU9_ECHTE</name>
<keyword evidence="1" id="KW-1185">Reference proteome</keyword>
<reference evidence="2" key="1">
    <citation type="submission" date="2025-08" db="UniProtKB">
        <authorList>
            <consortium name="RefSeq"/>
        </authorList>
    </citation>
    <scope>IDENTIFICATION</scope>
</reference>
<dbReference type="RefSeq" id="XP_045148856.1">
    <property type="nucleotide sequence ID" value="XM_045292921.1"/>
</dbReference>
<evidence type="ECO:0000313" key="1">
    <source>
        <dbReference type="Proteomes" id="UP000694863"/>
    </source>
</evidence>
<gene>
    <name evidence="2" type="primary">LOC101648281</name>
</gene>
<protein>
    <submittedName>
        <fullName evidence="2">Galactoside 2-alpha-L-fucosyltransferase SEC1-like</fullName>
    </submittedName>
</protein>
<proteinExistence type="predicted"/>
<dbReference type="Proteomes" id="UP000694863">
    <property type="component" value="Unplaced"/>
</dbReference>
<organism evidence="1 2">
    <name type="scientific">Echinops telfairi</name>
    <name type="common">Lesser hedgehog tenrec</name>
    <dbReference type="NCBI Taxonomy" id="9371"/>
    <lineage>
        <taxon>Eukaryota</taxon>
        <taxon>Metazoa</taxon>
        <taxon>Chordata</taxon>
        <taxon>Craniata</taxon>
        <taxon>Vertebrata</taxon>
        <taxon>Euteleostomi</taxon>
        <taxon>Mammalia</taxon>
        <taxon>Eutheria</taxon>
        <taxon>Afrotheria</taxon>
        <taxon>Tenrecidae</taxon>
        <taxon>Tenrecinae</taxon>
        <taxon>Echinops</taxon>
    </lineage>
</organism>